<dbReference type="PANTHER" id="PTHR10704:SF44">
    <property type="entry name" value="LD35051P-RELATED"/>
    <property type="match status" value="1"/>
</dbReference>
<accession>A0AAV2RTZ9</accession>
<protein>
    <recommendedName>
        <fullName evidence="3">Sulfotransferase</fullName>
    </recommendedName>
</protein>
<organism evidence="1 2">
    <name type="scientific">Meganyctiphanes norvegica</name>
    <name type="common">Northern krill</name>
    <name type="synonym">Thysanopoda norvegica</name>
    <dbReference type="NCBI Taxonomy" id="48144"/>
    <lineage>
        <taxon>Eukaryota</taxon>
        <taxon>Metazoa</taxon>
        <taxon>Ecdysozoa</taxon>
        <taxon>Arthropoda</taxon>
        <taxon>Crustacea</taxon>
        <taxon>Multicrustacea</taxon>
        <taxon>Malacostraca</taxon>
        <taxon>Eumalacostraca</taxon>
        <taxon>Eucarida</taxon>
        <taxon>Euphausiacea</taxon>
        <taxon>Euphausiidae</taxon>
        <taxon>Meganyctiphanes</taxon>
    </lineage>
</organism>
<dbReference type="PANTHER" id="PTHR10704">
    <property type="entry name" value="CARBOHYDRATE SULFOTRANSFERASE"/>
    <property type="match status" value="1"/>
</dbReference>
<feature type="non-terminal residue" evidence="1">
    <location>
        <position position="1"/>
    </location>
</feature>
<reference evidence="1 2" key="1">
    <citation type="submission" date="2024-05" db="EMBL/GenBank/DDBJ databases">
        <authorList>
            <person name="Wallberg A."/>
        </authorList>
    </citation>
    <scope>NUCLEOTIDE SEQUENCE [LARGE SCALE GENOMIC DNA]</scope>
</reference>
<evidence type="ECO:0000313" key="1">
    <source>
        <dbReference type="EMBL" id="CAL4137336.1"/>
    </source>
</evidence>
<dbReference type="GO" id="GO:0001517">
    <property type="term" value="F:N-acetylglucosamine 6-O-sulfotransferase activity"/>
    <property type="evidence" value="ECO:0007669"/>
    <property type="project" value="TreeGrafter"/>
</dbReference>
<dbReference type="GO" id="GO:0006044">
    <property type="term" value="P:N-acetylglucosamine metabolic process"/>
    <property type="evidence" value="ECO:0007669"/>
    <property type="project" value="TreeGrafter"/>
</dbReference>
<dbReference type="Proteomes" id="UP001497623">
    <property type="component" value="Unassembled WGS sequence"/>
</dbReference>
<evidence type="ECO:0008006" key="3">
    <source>
        <dbReference type="Google" id="ProtNLM"/>
    </source>
</evidence>
<evidence type="ECO:0000313" key="2">
    <source>
        <dbReference type="Proteomes" id="UP001497623"/>
    </source>
</evidence>
<dbReference type="Gene3D" id="3.40.50.300">
    <property type="entry name" value="P-loop containing nucleotide triphosphate hydrolases"/>
    <property type="match status" value="1"/>
</dbReference>
<dbReference type="InterPro" id="IPR027417">
    <property type="entry name" value="P-loop_NTPase"/>
</dbReference>
<sequence>DANLPEEEFTLPSLEEVMKSVHDAQVQRVLEMYRDQHNEVPASTPQLRVIVASTWRSGSTLLGEILEAHPGVFYHYEPLMPYGLQQLGPGMVQDEVTEQLRDILHCDYSKQDDYLKFAFVNHDMFMRNTRLWSMCSAMPRSKCYEAENLGRLCSLFPVHVMKLVRARLSLLTPLLTDPRVKIIWLVRDPRAIMSSRKSSVSWCETQACIDPAYMCSDMMEDYRTFINLNEVNKKQIYLLRYEDFAKRPYDITKEILRFVDLPYHEKIQDYLADHLTSDEDEPWSTRHDPKSRVNRWMKLMQFKDVIKIQYHCQRPMKALGYRLFTSKTDLNSGNSVGLLNLP</sequence>
<dbReference type="InterPro" id="IPR051135">
    <property type="entry name" value="Gal/GlcNAc/GalNAc_ST"/>
</dbReference>
<gene>
    <name evidence="1" type="ORF">MNOR_LOCUS28064</name>
</gene>
<proteinExistence type="predicted"/>
<dbReference type="GO" id="GO:0006790">
    <property type="term" value="P:sulfur compound metabolic process"/>
    <property type="evidence" value="ECO:0007669"/>
    <property type="project" value="TreeGrafter"/>
</dbReference>
<keyword evidence="2" id="KW-1185">Reference proteome</keyword>
<dbReference type="EMBL" id="CAXKWB010030339">
    <property type="protein sequence ID" value="CAL4137336.1"/>
    <property type="molecule type" value="Genomic_DNA"/>
</dbReference>
<dbReference type="Pfam" id="PF13469">
    <property type="entry name" value="Sulfotransfer_3"/>
    <property type="match status" value="1"/>
</dbReference>
<dbReference type="SUPFAM" id="SSF52540">
    <property type="entry name" value="P-loop containing nucleoside triphosphate hydrolases"/>
    <property type="match status" value="1"/>
</dbReference>
<comment type="caution">
    <text evidence="1">The sequence shown here is derived from an EMBL/GenBank/DDBJ whole genome shotgun (WGS) entry which is preliminary data.</text>
</comment>
<name>A0AAV2RTZ9_MEGNR</name>
<dbReference type="AlphaFoldDB" id="A0AAV2RTZ9"/>